<keyword evidence="1" id="KW-0813">Transport</keyword>
<keyword evidence="2" id="KW-0547">Nucleotide-binding</keyword>
<dbReference type="Pfam" id="PF00005">
    <property type="entry name" value="ABC_tran"/>
    <property type="match status" value="1"/>
</dbReference>
<evidence type="ECO:0000313" key="5">
    <source>
        <dbReference type="EMBL" id="WOF16859.1"/>
    </source>
</evidence>
<dbReference type="GO" id="GO:0016887">
    <property type="term" value="F:ATP hydrolysis activity"/>
    <property type="evidence" value="ECO:0007669"/>
    <property type="project" value="InterPro"/>
</dbReference>
<gene>
    <name evidence="5" type="ORF">F1737_09245</name>
</gene>
<dbReference type="GO" id="GO:0005524">
    <property type="term" value="F:ATP binding"/>
    <property type="evidence" value="ECO:0007669"/>
    <property type="project" value="UniProtKB-KW"/>
</dbReference>
<name>A0AA97I4U2_9EURY</name>
<dbReference type="InterPro" id="IPR017871">
    <property type="entry name" value="ABC_transporter-like_CS"/>
</dbReference>
<reference evidence="5 6" key="1">
    <citation type="submission" date="2019-09" db="EMBL/GenBank/DDBJ databases">
        <title>The complete genome of Methanoplanus sp. FWC-SCC4.</title>
        <authorList>
            <person name="Chen S.-C."/>
            <person name="Zhou Y.-Z."/>
            <person name="Lai M.-C."/>
        </authorList>
    </citation>
    <scope>NUCLEOTIDE SEQUENCE [LARGE SCALE GENOMIC DNA]</scope>
    <source>
        <strain evidence="5 6">FWC-SCC4</strain>
    </source>
</reference>
<dbReference type="GeneID" id="85230349"/>
<dbReference type="GO" id="GO:0022857">
    <property type="term" value="F:transmembrane transporter activity"/>
    <property type="evidence" value="ECO:0007669"/>
    <property type="project" value="TreeGrafter"/>
</dbReference>
<keyword evidence="6" id="KW-1185">Reference proteome</keyword>
<evidence type="ECO:0000256" key="3">
    <source>
        <dbReference type="ARBA" id="ARBA00022840"/>
    </source>
</evidence>
<dbReference type="PROSITE" id="PS00211">
    <property type="entry name" value="ABC_TRANSPORTER_1"/>
    <property type="match status" value="1"/>
</dbReference>
<dbReference type="GO" id="GO:0098796">
    <property type="term" value="C:membrane protein complex"/>
    <property type="evidence" value="ECO:0007669"/>
    <property type="project" value="UniProtKB-ARBA"/>
</dbReference>
<dbReference type="PANTHER" id="PTHR24220">
    <property type="entry name" value="IMPORT ATP-BINDING PROTEIN"/>
    <property type="match status" value="1"/>
</dbReference>
<dbReference type="AlphaFoldDB" id="A0AA97I4U2"/>
<dbReference type="InterPro" id="IPR003439">
    <property type="entry name" value="ABC_transporter-like_ATP-bd"/>
</dbReference>
<proteinExistence type="predicted"/>
<dbReference type="Proteomes" id="UP001301797">
    <property type="component" value="Chromosome"/>
</dbReference>
<feature type="domain" description="ABC transporter" evidence="4">
    <location>
        <begin position="7"/>
        <end position="227"/>
    </location>
</feature>
<dbReference type="RefSeq" id="WP_317136296.1">
    <property type="nucleotide sequence ID" value="NZ_CP043875.1"/>
</dbReference>
<protein>
    <submittedName>
        <fullName evidence="5">ABC transporter ATP-binding protein</fullName>
    </submittedName>
</protein>
<dbReference type="SUPFAM" id="SSF52540">
    <property type="entry name" value="P-loop containing nucleoside triphosphate hydrolases"/>
    <property type="match status" value="1"/>
</dbReference>
<accession>A0AA97I4U2</accession>
<dbReference type="EMBL" id="CP043875">
    <property type="protein sequence ID" value="WOF16859.1"/>
    <property type="molecule type" value="Genomic_DNA"/>
</dbReference>
<evidence type="ECO:0000313" key="6">
    <source>
        <dbReference type="Proteomes" id="UP001301797"/>
    </source>
</evidence>
<dbReference type="InterPro" id="IPR015854">
    <property type="entry name" value="ABC_transpr_LolD-like"/>
</dbReference>
<dbReference type="KEGG" id="mefw:F1737_09245"/>
<organism evidence="5 6">
    <name type="scientific">Methanochimaera problematica</name>
    <dbReference type="NCBI Taxonomy" id="2609417"/>
    <lineage>
        <taxon>Archaea</taxon>
        <taxon>Methanobacteriati</taxon>
        <taxon>Methanobacteriota</taxon>
        <taxon>Stenosarchaea group</taxon>
        <taxon>Methanomicrobia</taxon>
        <taxon>Methanomicrobiales</taxon>
        <taxon>Methanomicrobiaceae</taxon>
        <taxon>Methanochimaera</taxon>
    </lineage>
</organism>
<sequence>MTQEPVISLCNVTKVYVLPSDEVLALDDISLDIYKGEFVAIMGPSGSGKSTLMNQIGCLDVPTSGDLFIDGKNIRELNDDELTEIRRDKIGYIFQKFNLIPLLDLRENVEYPLVLKHKKRDESGYPAKLLRMVGLEDKRFKHKPVEISGGQQQRVAVGRALVNDPAILLCDEPTGNLDSKTSAQIMDILTELNRMGRTIVMVTHEDDIAEYANRKIVISDGRIVDDN</sequence>
<evidence type="ECO:0000256" key="1">
    <source>
        <dbReference type="ARBA" id="ARBA00022448"/>
    </source>
</evidence>
<dbReference type="PROSITE" id="PS50893">
    <property type="entry name" value="ABC_TRANSPORTER_2"/>
    <property type="match status" value="1"/>
</dbReference>
<dbReference type="GO" id="GO:0005886">
    <property type="term" value="C:plasma membrane"/>
    <property type="evidence" value="ECO:0007669"/>
    <property type="project" value="TreeGrafter"/>
</dbReference>
<keyword evidence="3 5" id="KW-0067">ATP-binding</keyword>
<dbReference type="CDD" id="cd03255">
    <property type="entry name" value="ABC_MJ0796_LolCDE_FtsE"/>
    <property type="match status" value="1"/>
</dbReference>
<dbReference type="Gene3D" id="3.40.50.300">
    <property type="entry name" value="P-loop containing nucleotide triphosphate hydrolases"/>
    <property type="match status" value="1"/>
</dbReference>
<evidence type="ECO:0000259" key="4">
    <source>
        <dbReference type="PROSITE" id="PS50893"/>
    </source>
</evidence>
<evidence type="ECO:0000256" key="2">
    <source>
        <dbReference type="ARBA" id="ARBA00022741"/>
    </source>
</evidence>
<dbReference type="InterPro" id="IPR017911">
    <property type="entry name" value="MacB-like_ATP-bd"/>
</dbReference>
<dbReference type="PANTHER" id="PTHR24220:SF86">
    <property type="entry name" value="ABC TRANSPORTER ABCH.1"/>
    <property type="match status" value="1"/>
</dbReference>
<dbReference type="InterPro" id="IPR027417">
    <property type="entry name" value="P-loop_NTPase"/>
</dbReference>
<dbReference type="InterPro" id="IPR003593">
    <property type="entry name" value="AAA+_ATPase"/>
</dbReference>
<dbReference type="FunFam" id="3.40.50.300:FF:000032">
    <property type="entry name" value="Export ABC transporter ATP-binding protein"/>
    <property type="match status" value="1"/>
</dbReference>
<dbReference type="SMART" id="SM00382">
    <property type="entry name" value="AAA"/>
    <property type="match status" value="1"/>
</dbReference>